<evidence type="ECO:0000313" key="2">
    <source>
        <dbReference type="EMBL" id="AAV80698.1"/>
    </source>
</evidence>
<dbReference type="GO" id="GO:0004519">
    <property type="term" value="F:endonuclease activity"/>
    <property type="evidence" value="ECO:0007669"/>
    <property type="project" value="UniProtKB-KW"/>
</dbReference>
<dbReference type="InterPro" id="IPR004860">
    <property type="entry name" value="LAGLIDADG_dom"/>
</dbReference>
<dbReference type="RefSeq" id="YP_636276.1">
    <property type="nucleotide sequence ID" value="NC_008114.1"/>
</dbReference>
<dbReference type="AlphaFoldDB" id="Q3ZIZ1"/>
<keyword evidence="2" id="KW-0150">Chloroplast</keyword>
<protein>
    <submittedName>
        <fullName evidence="2">Putative site-specific DNA endonuclease</fullName>
    </submittedName>
</protein>
<organism evidence="2">
    <name type="scientific">Tupiella akineta</name>
    <name type="common">Green alga</name>
    <name type="synonym">Pseudendoclonium akinetum</name>
    <dbReference type="NCBI Taxonomy" id="160070"/>
    <lineage>
        <taxon>Eukaryota</taxon>
        <taxon>Viridiplantae</taxon>
        <taxon>Chlorophyta</taxon>
        <taxon>core chlorophytes</taxon>
        <taxon>Ulvophyceae</taxon>
        <taxon>OUU clade</taxon>
        <taxon>Ulotrichales</taxon>
        <taxon>Tupiellaceae</taxon>
        <taxon>Tupiella</taxon>
    </lineage>
</organism>
<reference evidence="2" key="3">
    <citation type="journal article" date="2005" name="Mol. Biol. Evol.">
        <title>The chloroplast genome sequence of the green alga Pseudendoclonium akinetum (Ulvophyceae) reveals unusual structural features and new insights into the branching order of chlorophyte lineages.</title>
        <authorList>
            <person name="Pombert J.F."/>
            <person name="Otis C."/>
            <person name="Lemieux C."/>
            <person name="Turmel M."/>
        </authorList>
    </citation>
    <scope>NUCLEOTIDE SEQUENCE</scope>
    <source>
        <strain evidence="2">UTEX 1912</strain>
    </source>
</reference>
<dbReference type="PANTHER" id="PTHR37520:SF1">
    <property type="entry name" value="INTRON-ENCODED DNA ENDONUCLEASE AI2A-RELATED"/>
    <property type="match status" value="1"/>
</dbReference>
<name>Q3ZIZ1_TUPAK</name>
<reference evidence="2" key="4">
    <citation type="journal article" date="2006" name="BMC Biol.">
        <title>The complete chloroplast DNA sequence of the green alga Oltmannsiellopsis viridis reveals a distinctive quadripartite architecture in the chloroplast genome of early diverging ulvophytes.</title>
        <authorList>
            <person name="Pombert J.F."/>
            <person name="Lemieux C."/>
            <person name="Turmel M."/>
        </authorList>
    </citation>
    <scope>NUCLEOTIDE SEQUENCE</scope>
    <source>
        <strain evidence="2">UTEX 1912</strain>
    </source>
</reference>
<feature type="domain" description="Homing endonuclease LAGLIDADG" evidence="1">
    <location>
        <begin position="126"/>
        <end position="210"/>
    </location>
</feature>
<dbReference type="Gene3D" id="3.10.28.10">
    <property type="entry name" value="Homing endonucleases"/>
    <property type="match status" value="2"/>
</dbReference>
<dbReference type="Pfam" id="PF00961">
    <property type="entry name" value="LAGLIDADG_1"/>
    <property type="match status" value="2"/>
</dbReference>
<proteinExistence type="predicted"/>
<gene>
    <name evidence="2" type="primary">orf234</name>
</gene>
<reference evidence="2" key="1">
    <citation type="journal article" date="2001" name="Nucleic Acids Res.">
        <title>Rapid evolution of the DNA-binding site in LAGLIDADG homing endonucleases.</title>
        <authorList>
            <person name="Lucas P."/>
            <person name="Otis C."/>
            <person name="Mercier J.P."/>
            <person name="Turmel M."/>
            <person name="Lemieux C."/>
        </authorList>
    </citation>
    <scope>NUCLEOTIDE SEQUENCE</scope>
    <source>
        <strain evidence="2">UTEX 1912</strain>
    </source>
</reference>
<dbReference type="EMBL" id="AY835431">
    <property type="protein sequence ID" value="AAV80698.1"/>
    <property type="molecule type" value="Genomic_DNA"/>
</dbReference>
<evidence type="ECO:0000259" key="1">
    <source>
        <dbReference type="Pfam" id="PF00961"/>
    </source>
</evidence>
<dbReference type="SUPFAM" id="SSF55608">
    <property type="entry name" value="Homing endonucleases"/>
    <property type="match status" value="2"/>
</dbReference>
<keyword evidence="2" id="KW-0934">Plastid</keyword>
<keyword evidence="2" id="KW-0255">Endonuclease</keyword>
<dbReference type="InterPro" id="IPR027434">
    <property type="entry name" value="Homing_endonucl"/>
</dbReference>
<geneLocation type="chloroplast" evidence="2"/>
<reference evidence="2" key="2">
    <citation type="submission" date="2004-11" db="EMBL/GenBank/DDBJ databases">
        <authorList>
            <person name="Pombert J.-F."/>
            <person name="Otis C."/>
            <person name="Lemieux C."/>
            <person name="Turmel M."/>
        </authorList>
    </citation>
    <scope>NUCLEOTIDE SEQUENCE</scope>
    <source>
        <strain evidence="2">UTEX 1912</strain>
    </source>
</reference>
<keyword evidence="2" id="KW-0540">Nuclease</keyword>
<dbReference type="PANTHER" id="PTHR37520">
    <property type="entry name" value="INTRON-ENCODED DNA ENDONUCLEASE AI2A-RELATED"/>
    <property type="match status" value="1"/>
</dbReference>
<keyword evidence="2" id="KW-0378">Hydrolase</keyword>
<feature type="domain" description="Homing endonuclease LAGLIDADG" evidence="1">
    <location>
        <begin position="19"/>
        <end position="104"/>
    </location>
</feature>
<accession>Q3ZIZ1</accession>
<sequence length="234" mass="27039">MLSSKIKEPPNTWDQWFEGLVDADGCLLISSAGYASLEITLDIYEEQALLQIKQELQGSVKLKPKARAFRYRLHHKAGILKAITKLNGLCRNSKRVVQLQKLCQKLSIDFISPQPLNLENAWFAAFFDGDGTVGYSFKNGWPQLIISVSNKNAVDCEPFRQIFGGVLSMDKRSNTYKWSISKKEDIFFFCAYLKKHSLRSHKHKRILLIPEFFKLRQMRAYLHSPETPTYKTWC</sequence>
<dbReference type="GeneID" id="4108737"/>